<keyword evidence="1" id="KW-0732">Signal</keyword>
<evidence type="ECO:0000313" key="2">
    <source>
        <dbReference type="EMBL" id="CAE0368119.1"/>
    </source>
</evidence>
<organism evidence="2">
    <name type="scientific">Aureoumbra lagunensis</name>
    <dbReference type="NCBI Taxonomy" id="44058"/>
    <lineage>
        <taxon>Eukaryota</taxon>
        <taxon>Sar</taxon>
        <taxon>Stramenopiles</taxon>
        <taxon>Ochrophyta</taxon>
        <taxon>Pelagophyceae</taxon>
        <taxon>Pelagomonadales</taxon>
        <taxon>Aureoumbra</taxon>
    </lineage>
</organism>
<dbReference type="SUPFAM" id="SSF82199">
    <property type="entry name" value="SET domain"/>
    <property type="match status" value="1"/>
</dbReference>
<accession>A0A7S3NN32</accession>
<feature type="signal peptide" evidence="1">
    <location>
        <begin position="1"/>
        <end position="17"/>
    </location>
</feature>
<dbReference type="InterPro" id="IPR046341">
    <property type="entry name" value="SET_dom_sf"/>
</dbReference>
<proteinExistence type="predicted"/>
<name>A0A7S3NN32_9STRA</name>
<evidence type="ECO:0008006" key="3">
    <source>
        <dbReference type="Google" id="ProtNLM"/>
    </source>
</evidence>
<gene>
    <name evidence="2" type="ORF">ALAG00032_LOCUS8881</name>
</gene>
<evidence type="ECO:0000256" key="1">
    <source>
        <dbReference type="SAM" id="SignalP"/>
    </source>
</evidence>
<dbReference type="CDD" id="cd10527">
    <property type="entry name" value="SET_LSMT"/>
    <property type="match status" value="1"/>
</dbReference>
<protein>
    <recommendedName>
        <fullName evidence="3">SET domain-containing protein</fullName>
    </recommendedName>
</protein>
<dbReference type="GO" id="GO:0016279">
    <property type="term" value="F:protein-lysine N-methyltransferase activity"/>
    <property type="evidence" value="ECO:0007669"/>
    <property type="project" value="TreeGrafter"/>
</dbReference>
<dbReference type="EMBL" id="HBIJ01013113">
    <property type="protein sequence ID" value="CAE0368119.1"/>
    <property type="molecule type" value="Transcribed_RNA"/>
</dbReference>
<reference evidence="2" key="1">
    <citation type="submission" date="2021-01" db="EMBL/GenBank/DDBJ databases">
        <authorList>
            <person name="Corre E."/>
            <person name="Pelletier E."/>
            <person name="Niang G."/>
            <person name="Scheremetjew M."/>
            <person name="Finn R."/>
            <person name="Kale V."/>
            <person name="Holt S."/>
            <person name="Cochrane G."/>
            <person name="Meng A."/>
            <person name="Brown T."/>
            <person name="Cohen L."/>
        </authorList>
    </citation>
    <scope>NUCLEOTIDE SEQUENCE</scope>
    <source>
        <strain evidence="2">CCMP1510</strain>
    </source>
</reference>
<dbReference type="InterPro" id="IPR050600">
    <property type="entry name" value="SETD3_SETD6_MTase"/>
</dbReference>
<dbReference type="AlphaFoldDB" id="A0A7S3NN32"/>
<dbReference type="Gene3D" id="3.90.1410.10">
    <property type="entry name" value="set domain protein methyltransferase, domain 1"/>
    <property type="match status" value="1"/>
</dbReference>
<sequence>MHKIIALLILFGCAANGLQMTLDLGLIGASAPKLRVRESPVRGLEAVQKLSKGEVAIRVPRSLVLEITDLDAKPKDDLLLSALQWRELDWEGRLAATLLAVQKNTASISEHKKWFDSLPESYDEIPAVGWTDKEIIELGYAPVTEAIEIQRQKWDKIIQVLIESGLAPSKEKAMWAIATVRSRSFSGPLESTGTAKQRILLLGFALWLAAGYVIFDLGSIDQAIQGLTLAVFSAIIADLFSAQFLSDDNDVSTPKRHCLAPGIDLANHRGDATNQISTEYFQDHLSLSAEQDLNPGQEFYTTYGAKSNANLLVNFGFIEIDNPNDDYVFPEDFQHLSFLRARRVTRTGFPEDVARSVLNANQGDNIKAAKLLADACDAAAEDLLSSSASSSSSSNDNLRPAAALTLALRTEHAKLLRDLANLTRRTPPVIAHSR</sequence>
<dbReference type="PANTHER" id="PTHR13271">
    <property type="entry name" value="UNCHARACTERIZED PUTATIVE METHYLTRANSFERASE"/>
    <property type="match status" value="1"/>
</dbReference>
<feature type="chain" id="PRO_5031381649" description="SET domain-containing protein" evidence="1">
    <location>
        <begin position="18"/>
        <end position="434"/>
    </location>
</feature>